<dbReference type="Pfam" id="PF00226">
    <property type="entry name" value="DnaJ"/>
    <property type="match status" value="1"/>
</dbReference>
<dbReference type="PANTHER" id="PTHR44665:SF1">
    <property type="entry name" value="DNAJ HOMOLOG SUBFAMILY C MEMBER 14"/>
    <property type="match status" value="1"/>
</dbReference>
<dbReference type="SMART" id="SM00271">
    <property type="entry name" value="DnaJ"/>
    <property type="match status" value="1"/>
</dbReference>
<keyword evidence="4" id="KW-1185">Reference proteome</keyword>
<dbReference type="EMBL" id="JBBJCI010000204">
    <property type="protein sequence ID" value="KAK7241250.1"/>
    <property type="molecule type" value="Genomic_DNA"/>
</dbReference>
<dbReference type="Gene3D" id="1.10.287.110">
    <property type="entry name" value="DnaJ domain"/>
    <property type="match status" value="1"/>
</dbReference>
<dbReference type="InterPro" id="IPR001623">
    <property type="entry name" value="DnaJ_domain"/>
</dbReference>
<sequence length="158" mass="17904">MRVAVLVIAACVAPAASAWPSWLRLPRREQRDRKVSRVLEHFKNGEYYGALGAKPKDTPQQLKKAYRAMAMAVHPDKVADSRAASAFDALRDAYDVLSEPMARAQYDQQRAYRLQQEKLAKHERRADRTEKAGGVAGQVWRHKFYVGLAWVLVKTLLA</sequence>
<dbReference type="CDD" id="cd06257">
    <property type="entry name" value="DnaJ"/>
    <property type="match status" value="1"/>
</dbReference>
<organism evidence="3 4">
    <name type="scientific">Aureococcus anophagefferens</name>
    <name type="common">Harmful bloom alga</name>
    <dbReference type="NCBI Taxonomy" id="44056"/>
    <lineage>
        <taxon>Eukaryota</taxon>
        <taxon>Sar</taxon>
        <taxon>Stramenopiles</taxon>
        <taxon>Ochrophyta</taxon>
        <taxon>Pelagophyceae</taxon>
        <taxon>Pelagomonadales</taxon>
        <taxon>Pelagomonadaceae</taxon>
        <taxon>Aureococcus</taxon>
    </lineage>
</organism>
<gene>
    <name evidence="3" type="ORF">SO694_00051247</name>
</gene>
<name>A0ABR1FYC4_AURAN</name>
<dbReference type="InterPro" id="IPR052317">
    <property type="entry name" value="Viral_replicn-host_int_reg"/>
</dbReference>
<feature type="signal peptide" evidence="1">
    <location>
        <begin position="1"/>
        <end position="18"/>
    </location>
</feature>
<feature type="domain" description="J" evidence="2">
    <location>
        <begin position="46"/>
        <end position="110"/>
    </location>
</feature>
<proteinExistence type="predicted"/>
<evidence type="ECO:0000256" key="1">
    <source>
        <dbReference type="SAM" id="SignalP"/>
    </source>
</evidence>
<dbReference type="Proteomes" id="UP001363151">
    <property type="component" value="Unassembled WGS sequence"/>
</dbReference>
<dbReference type="InterPro" id="IPR036869">
    <property type="entry name" value="J_dom_sf"/>
</dbReference>
<dbReference type="PANTHER" id="PTHR44665">
    <property type="entry name" value="DNAJ HOMOLOG SUBFAMILY C MEMBER 14"/>
    <property type="match status" value="1"/>
</dbReference>
<dbReference type="SUPFAM" id="SSF46565">
    <property type="entry name" value="Chaperone J-domain"/>
    <property type="match status" value="1"/>
</dbReference>
<accession>A0ABR1FYC4</accession>
<protein>
    <submittedName>
        <fullName evidence="3">DnaJ-like protein</fullName>
    </submittedName>
</protein>
<evidence type="ECO:0000313" key="4">
    <source>
        <dbReference type="Proteomes" id="UP001363151"/>
    </source>
</evidence>
<evidence type="ECO:0000259" key="2">
    <source>
        <dbReference type="PROSITE" id="PS50076"/>
    </source>
</evidence>
<feature type="chain" id="PRO_5045751275" evidence="1">
    <location>
        <begin position="19"/>
        <end position="158"/>
    </location>
</feature>
<dbReference type="PROSITE" id="PS50076">
    <property type="entry name" value="DNAJ_2"/>
    <property type="match status" value="1"/>
</dbReference>
<keyword evidence="1" id="KW-0732">Signal</keyword>
<comment type="caution">
    <text evidence="3">The sequence shown here is derived from an EMBL/GenBank/DDBJ whole genome shotgun (WGS) entry which is preliminary data.</text>
</comment>
<evidence type="ECO:0000313" key="3">
    <source>
        <dbReference type="EMBL" id="KAK7241250.1"/>
    </source>
</evidence>
<dbReference type="PRINTS" id="PR00625">
    <property type="entry name" value="JDOMAIN"/>
</dbReference>
<reference evidence="3 4" key="1">
    <citation type="submission" date="2024-03" db="EMBL/GenBank/DDBJ databases">
        <title>Aureococcus anophagefferens CCMP1851 and Kratosvirus quantuckense: Draft genome of a second virus-susceptible host strain in the model system.</title>
        <authorList>
            <person name="Chase E."/>
            <person name="Truchon A.R."/>
            <person name="Schepens W."/>
            <person name="Wilhelm S.W."/>
        </authorList>
    </citation>
    <scope>NUCLEOTIDE SEQUENCE [LARGE SCALE GENOMIC DNA]</scope>
    <source>
        <strain evidence="3 4">CCMP1851</strain>
    </source>
</reference>